<organism evidence="3 4">
    <name type="scientific">Mucuna pruriens</name>
    <name type="common">Velvet bean</name>
    <name type="synonym">Dolichos pruriens</name>
    <dbReference type="NCBI Taxonomy" id="157652"/>
    <lineage>
        <taxon>Eukaryota</taxon>
        <taxon>Viridiplantae</taxon>
        <taxon>Streptophyta</taxon>
        <taxon>Embryophyta</taxon>
        <taxon>Tracheophyta</taxon>
        <taxon>Spermatophyta</taxon>
        <taxon>Magnoliopsida</taxon>
        <taxon>eudicotyledons</taxon>
        <taxon>Gunneridae</taxon>
        <taxon>Pentapetalae</taxon>
        <taxon>rosids</taxon>
        <taxon>fabids</taxon>
        <taxon>Fabales</taxon>
        <taxon>Fabaceae</taxon>
        <taxon>Papilionoideae</taxon>
        <taxon>50 kb inversion clade</taxon>
        <taxon>NPAAA clade</taxon>
        <taxon>indigoferoid/millettioid clade</taxon>
        <taxon>Phaseoleae</taxon>
        <taxon>Mucuna</taxon>
    </lineage>
</organism>
<evidence type="ECO:0000256" key="2">
    <source>
        <dbReference type="SAM" id="Phobius"/>
    </source>
</evidence>
<feature type="transmembrane region" description="Helical" evidence="2">
    <location>
        <begin position="142"/>
        <end position="159"/>
    </location>
</feature>
<keyword evidence="4" id="KW-1185">Reference proteome</keyword>
<sequence>MASSNFNMEDLSPKSKMMMEYMKKLKEKIEKLSGGLESMRIDSHNVRLIELSFEGHALIFWNEISLQYRGMRRASIESWEELKKRRETILYLCISMYHGSRLVDEYFKGMEVTMIRAQNIKSQEDKMARFFSNGLIETFKTLWSYIIILLFLCLFTKLLKLNPNLRGMEKNPYPSTSSNWRGEDQNILTRDKKS</sequence>
<comment type="caution">
    <text evidence="3">The sequence shown here is derived from an EMBL/GenBank/DDBJ whole genome shotgun (WGS) entry which is preliminary data.</text>
</comment>
<proteinExistence type="predicted"/>
<feature type="compositionally biased region" description="Basic and acidic residues" evidence="1">
    <location>
        <begin position="181"/>
        <end position="194"/>
    </location>
</feature>
<evidence type="ECO:0000256" key="1">
    <source>
        <dbReference type="SAM" id="MobiDB-lite"/>
    </source>
</evidence>
<keyword evidence="2" id="KW-0472">Membrane</keyword>
<dbReference type="EMBL" id="QJKJ01011788">
    <property type="protein sequence ID" value="RDX70230.1"/>
    <property type="molecule type" value="Genomic_DNA"/>
</dbReference>
<keyword evidence="2" id="KW-0812">Transmembrane</keyword>
<gene>
    <name evidence="3" type="ORF">CR513_50548</name>
</gene>
<dbReference type="Proteomes" id="UP000257109">
    <property type="component" value="Unassembled WGS sequence"/>
</dbReference>
<accession>A0A371EVZ9</accession>
<name>A0A371EVZ9_MUCPR</name>
<evidence type="ECO:0000313" key="3">
    <source>
        <dbReference type="EMBL" id="RDX70230.1"/>
    </source>
</evidence>
<evidence type="ECO:0008006" key="5">
    <source>
        <dbReference type="Google" id="ProtNLM"/>
    </source>
</evidence>
<feature type="non-terminal residue" evidence="3">
    <location>
        <position position="1"/>
    </location>
</feature>
<keyword evidence="2" id="KW-1133">Transmembrane helix</keyword>
<reference evidence="3" key="1">
    <citation type="submission" date="2018-05" db="EMBL/GenBank/DDBJ databases">
        <title>Draft genome of Mucuna pruriens seed.</title>
        <authorList>
            <person name="Nnadi N.E."/>
            <person name="Vos R."/>
            <person name="Hasami M.H."/>
            <person name="Devisetty U.K."/>
            <person name="Aguiy J.C."/>
        </authorList>
    </citation>
    <scope>NUCLEOTIDE SEQUENCE [LARGE SCALE GENOMIC DNA]</scope>
    <source>
        <strain evidence="3">JCA_2017</strain>
    </source>
</reference>
<protein>
    <recommendedName>
        <fullName evidence="5">Retrotransposon gag domain-containing protein</fullName>
    </recommendedName>
</protein>
<evidence type="ECO:0000313" key="4">
    <source>
        <dbReference type="Proteomes" id="UP000257109"/>
    </source>
</evidence>
<dbReference type="AlphaFoldDB" id="A0A371EVZ9"/>
<dbReference type="OrthoDB" id="1934635at2759"/>
<feature type="region of interest" description="Disordered" evidence="1">
    <location>
        <begin position="172"/>
        <end position="194"/>
    </location>
</feature>